<dbReference type="InterPro" id="IPR027159">
    <property type="entry name" value="CBP80"/>
</dbReference>
<keyword evidence="4" id="KW-0508">mRNA splicing</keyword>
<dbReference type="Proteomes" id="UP000008743">
    <property type="component" value="Unassembled WGS sequence"/>
</dbReference>
<dbReference type="OrthoDB" id="10252707at2759"/>
<dbReference type="GO" id="GO:0000184">
    <property type="term" value="P:nuclear-transcribed mRNA catabolic process, nonsense-mediated decay"/>
    <property type="evidence" value="ECO:0007669"/>
    <property type="project" value="TreeGrafter"/>
</dbReference>
<dbReference type="eggNOG" id="KOG1104">
    <property type="taxonomic scope" value="Eukaryota"/>
</dbReference>
<evidence type="ECO:0000256" key="4">
    <source>
        <dbReference type="ARBA" id="ARBA00023187"/>
    </source>
</evidence>
<dbReference type="GO" id="GO:0006406">
    <property type="term" value="P:mRNA export from nucleus"/>
    <property type="evidence" value="ECO:0007669"/>
    <property type="project" value="InterPro"/>
</dbReference>
<feature type="compositionally biased region" description="Basic and acidic residues" evidence="6">
    <location>
        <begin position="95"/>
        <end position="126"/>
    </location>
</feature>
<dbReference type="FunCoup" id="A0A0D2UPB5">
    <property type="interactions" value="625"/>
</dbReference>
<dbReference type="OMA" id="CAAEGLM"/>
<dbReference type="STRING" id="595528.A0A0D2UPB5"/>
<dbReference type="Pfam" id="PF09088">
    <property type="entry name" value="MIF4G_like"/>
    <property type="match status" value="1"/>
</dbReference>
<reference evidence="9" key="1">
    <citation type="submission" date="2011-02" db="EMBL/GenBank/DDBJ databases">
        <title>The Genome Sequence of Capsaspora owczarzaki ATCC 30864.</title>
        <authorList>
            <person name="Russ C."/>
            <person name="Cuomo C."/>
            <person name="Burger G."/>
            <person name="Gray M.W."/>
            <person name="Holland P.W.H."/>
            <person name="King N."/>
            <person name="Lang F.B.F."/>
            <person name="Roger A.J."/>
            <person name="Ruiz-Trillo I."/>
            <person name="Young S.K."/>
            <person name="Zeng Q."/>
            <person name="Gargeya S."/>
            <person name="Alvarado L."/>
            <person name="Berlin A."/>
            <person name="Chapman S.B."/>
            <person name="Chen Z."/>
            <person name="Freedman E."/>
            <person name="Gellesch M."/>
            <person name="Goldberg J."/>
            <person name="Griggs A."/>
            <person name="Gujja S."/>
            <person name="Heilman E."/>
            <person name="Heiman D."/>
            <person name="Howarth C."/>
            <person name="Mehta T."/>
            <person name="Neiman D."/>
            <person name="Pearson M."/>
            <person name="Roberts A."/>
            <person name="Saif S."/>
            <person name="Shea T."/>
            <person name="Shenoy N."/>
            <person name="Sisk P."/>
            <person name="Stolte C."/>
            <person name="Sykes S."/>
            <person name="White J."/>
            <person name="Yandava C."/>
            <person name="Haas B."/>
            <person name="Nusbaum C."/>
            <person name="Birren B."/>
        </authorList>
    </citation>
    <scope>NUCLEOTIDE SEQUENCE</scope>
    <source>
        <strain evidence="9">ATCC 30864</strain>
    </source>
</reference>
<evidence type="ECO:0000256" key="1">
    <source>
        <dbReference type="ARBA" id="ARBA00004123"/>
    </source>
</evidence>
<feature type="compositionally biased region" description="Low complexity" evidence="6">
    <location>
        <begin position="25"/>
        <end position="35"/>
    </location>
</feature>
<feature type="domain" description="MIF4G" evidence="7">
    <location>
        <begin position="173"/>
        <end position="389"/>
    </location>
</feature>
<gene>
    <name evidence="8" type="ORF">CAOG_007112</name>
</gene>
<dbReference type="PANTHER" id="PTHR12412">
    <property type="entry name" value="CAP BINDING PROTEIN"/>
    <property type="match status" value="1"/>
</dbReference>
<evidence type="ECO:0000256" key="3">
    <source>
        <dbReference type="ARBA" id="ARBA00022664"/>
    </source>
</evidence>
<evidence type="ECO:0000256" key="5">
    <source>
        <dbReference type="ARBA" id="ARBA00023242"/>
    </source>
</evidence>
<dbReference type="GO" id="GO:0008380">
    <property type="term" value="P:RNA splicing"/>
    <property type="evidence" value="ECO:0007669"/>
    <property type="project" value="UniProtKB-KW"/>
</dbReference>
<evidence type="ECO:0000259" key="7">
    <source>
        <dbReference type="SMART" id="SM00543"/>
    </source>
</evidence>
<dbReference type="EMBL" id="KE346372">
    <property type="protein sequence ID" value="KJE96851.1"/>
    <property type="molecule type" value="Genomic_DNA"/>
</dbReference>
<feature type="compositionally biased region" description="Basic and acidic residues" evidence="6">
    <location>
        <begin position="38"/>
        <end position="75"/>
    </location>
</feature>
<keyword evidence="9" id="KW-1185">Reference proteome</keyword>
<evidence type="ECO:0000256" key="2">
    <source>
        <dbReference type="ARBA" id="ARBA00007413"/>
    </source>
</evidence>
<dbReference type="Pfam" id="PF02854">
    <property type="entry name" value="MIF4G"/>
    <property type="match status" value="1"/>
</dbReference>
<evidence type="ECO:0000313" key="8">
    <source>
        <dbReference type="EMBL" id="KJE96851.1"/>
    </source>
</evidence>
<dbReference type="SUPFAM" id="SSF48371">
    <property type="entry name" value="ARM repeat"/>
    <property type="match status" value="3"/>
</dbReference>
<evidence type="ECO:0000256" key="6">
    <source>
        <dbReference type="SAM" id="MobiDB-lite"/>
    </source>
</evidence>
<dbReference type="PANTHER" id="PTHR12412:SF2">
    <property type="entry name" value="NUCLEAR CAP-BINDING PROTEIN SUBUNIT 1"/>
    <property type="match status" value="1"/>
</dbReference>
<feature type="region of interest" description="Disordered" evidence="6">
    <location>
        <begin position="1"/>
        <end position="151"/>
    </location>
</feature>
<comment type="similarity">
    <text evidence="2">Belongs to the NCBP1 family.</text>
</comment>
<sequence length="969" mass="110908">MPRYDSGSDDDDDRRYGRRGGSSSSGGSSSMMGGSLNSRERERDLALRERDRARAELEREAREREEASAERERALSGDGSSGSGSSSGRAGRSSAGDRRGGSSRDSRDSRGSRDDRDGRGDRESRDRHNHSGSSSGDRSNTAPPAPNGGFVFEQLAPAKAGSARPLANAAENKAQLRSIIVRIGEKSSRSIEYNLHRITLLLASDLSVRELREHIVRTLISCISELPEKTTIYSTLAGLLCSLDITLIPELIERCCERLQFCLEHSLHRHAKLTVRFLADLVNVRVVQPSSLLVLLDSFLAVTNEPQVTQRRADYYVFLVLSALPWAGPFLNVSRPNEFARLIAFCETFIQRRRESELFVDAIRVWTSVDGLPQEEYLISLWNQIVNLRATNWDESVILRPYMTFSEQLDHCVPSPLTPITVPAHSLASSYPLPQVIFRLFTAEDTPEPPVLPAADSIDRFTFGDMIQDLVFFYEPNRKECLRSLSQIPAGQYPVDHMIIESLFADLFALPNPPHREVYYSTLLIEYTRDSRTLDEVLQQAIQRIYERLEFMDVACVNRFCEWFAMYLNNGGFQWDWNRWSEILTLDPLHPKVIFFNETLLRVRRLSFHERLIKMLPEDFHSLLPAPPLPSYPFEETEATQDASVAKALVTSYLNKESKANVLNVLNMVEESSNPELTLAQARFRLFLFSLLQAGSKSLSHISTLLERYIEAFDDFTQMYGGDDSAAESLRFDTIKILTEFWKDNEQMLIILIDKLITLRLLTPSTVVEWLFLSENVVNFHRFYYWEIVINSLSKLQFKSQQARQAYNKARLDLDDTMRKRNEERALLNEQLQELTGMGSTLSDSATMVVSKLQTRLRGIMSEESQEDERLQALESHLDTVQTDFRAVFLQLFTRFQVVISDHLSNARQNDTAYNTPWFHHTVARLLDVGRKYHEEISAFAERLRMLVFTDDVDERVRDIFNQLRSLHE</sequence>
<dbReference type="SMART" id="SM00543">
    <property type="entry name" value="MIF4G"/>
    <property type="match status" value="1"/>
</dbReference>
<comment type="subcellular location">
    <subcellularLocation>
        <location evidence="1">Nucleus</location>
    </subcellularLocation>
</comment>
<feature type="compositionally biased region" description="Low complexity" evidence="6">
    <location>
        <begin position="83"/>
        <end position="94"/>
    </location>
</feature>
<name>A0A0D2UPB5_CAPO3</name>
<protein>
    <recommendedName>
        <fullName evidence="7">MIF4G domain-containing protein</fullName>
    </recommendedName>
</protein>
<dbReference type="GO" id="GO:0005634">
    <property type="term" value="C:nucleus"/>
    <property type="evidence" value="ECO:0007669"/>
    <property type="project" value="UniProtKB-SubCell"/>
</dbReference>
<accession>A0A0D2UPB5</accession>
<dbReference type="GO" id="GO:0006397">
    <property type="term" value="P:mRNA processing"/>
    <property type="evidence" value="ECO:0007669"/>
    <property type="project" value="UniProtKB-KW"/>
</dbReference>
<evidence type="ECO:0000313" key="9">
    <source>
        <dbReference type="Proteomes" id="UP000008743"/>
    </source>
</evidence>
<dbReference type="RefSeq" id="XP_004343836.1">
    <property type="nucleotide sequence ID" value="XM_004343786.2"/>
</dbReference>
<dbReference type="Gene3D" id="1.25.40.180">
    <property type="match status" value="3"/>
</dbReference>
<dbReference type="GO" id="GO:0003729">
    <property type="term" value="F:mRNA binding"/>
    <property type="evidence" value="ECO:0007669"/>
    <property type="project" value="TreeGrafter"/>
</dbReference>
<keyword evidence="5" id="KW-0539">Nucleus</keyword>
<feature type="compositionally biased region" description="Polar residues" evidence="6">
    <location>
        <begin position="131"/>
        <end position="142"/>
    </location>
</feature>
<dbReference type="InterPro" id="IPR003890">
    <property type="entry name" value="MIF4G-like_typ-3"/>
</dbReference>
<dbReference type="GO" id="GO:0005846">
    <property type="term" value="C:nuclear cap binding complex"/>
    <property type="evidence" value="ECO:0007669"/>
    <property type="project" value="InterPro"/>
</dbReference>
<organism evidence="8 9">
    <name type="scientific">Capsaspora owczarzaki (strain ATCC 30864)</name>
    <dbReference type="NCBI Taxonomy" id="595528"/>
    <lineage>
        <taxon>Eukaryota</taxon>
        <taxon>Filasterea</taxon>
        <taxon>Capsaspora</taxon>
    </lineage>
</organism>
<dbReference type="InParanoid" id="A0A0D2UPB5"/>
<dbReference type="InterPro" id="IPR015172">
    <property type="entry name" value="MIF4G-like_typ-1"/>
</dbReference>
<dbReference type="Pfam" id="PF09090">
    <property type="entry name" value="MIF4G_like_2"/>
    <property type="match status" value="1"/>
</dbReference>
<dbReference type="GO" id="GO:0000339">
    <property type="term" value="F:RNA cap binding"/>
    <property type="evidence" value="ECO:0007669"/>
    <property type="project" value="InterPro"/>
</dbReference>
<keyword evidence="3" id="KW-0507">mRNA processing</keyword>
<dbReference type="InterPro" id="IPR015174">
    <property type="entry name" value="MIF4G-like_typ-2"/>
</dbReference>
<proteinExistence type="inferred from homology"/>
<dbReference type="AlphaFoldDB" id="A0A0D2UPB5"/>
<dbReference type="InterPro" id="IPR016024">
    <property type="entry name" value="ARM-type_fold"/>
</dbReference>
<dbReference type="PhylomeDB" id="A0A0D2UPB5"/>